<feature type="compositionally biased region" description="Basic and acidic residues" evidence="1">
    <location>
        <begin position="53"/>
        <end position="65"/>
    </location>
</feature>
<feature type="region of interest" description="Disordered" evidence="1">
    <location>
        <begin position="50"/>
        <end position="87"/>
    </location>
</feature>
<evidence type="ECO:0000256" key="1">
    <source>
        <dbReference type="SAM" id="MobiDB-lite"/>
    </source>
</evidence>
<dbReference type="AlphaFoldDB" id="A0A438C0S3"/>
<dbReference type="SUPFAM" id="SSF48452">
    <property type="entry name" value="TPR-like"/>
    <property type="match status" value="1"/>
</dbReference>
<feature type="compositionally biased region" description="Polar residues" evidence="1">
    <location>
        <begin position="66"/>
        <end position="78"/>
    </location>
</feature>
<dbReference type="EMBL" id="QGNW01002588">
    <property type="protein sequence ID" value="RVW16536.1"/>
    <property type="molecule type" value="Genomic_DNA"/>
</dbReference>
<evidence type="ECO:0000313" key="3">
    <source>
        <dbReference type="Proteomes" id="UP000288805"/>
    </source>
</evidence>
<comment type="caution">
    <text evidence="2">The sequence shown here is derived from an EMBL/GenBank/DDBJ whole genome shotgun (WGS) entry which is preliminary data.</text>
</comment>
<gene>
    <name evidence="2" type="ORF">CK203_069452</name>
</gene>
<dbReference type="Gene3D" id="1.25.40.10">
    <property type="entry name" value="Tetratricopeptide repeat domain"/>
    <property type="match status" value="1"/>
</dbReference>
<reference evidence="2 3" key="1">
    <citation type="journal article" date="2018" name="PLoS Genet.">
        <title>Population sequencing reveals clonal diversity and ancestral inbreeding in the grapevine cultivar Chardonnay.</title>
        <authorList>
            <person name="Roach M.J."/>
            <person name="Johnson D.L."/>
            <person name="Bohlmann J."/>
            <person name="van Vuuren H.J."/>
            <person name="Jones S.J."/>
            <person name="Pretorius I.S."/>
            <person name="Schmidt S.A."/>
            <person name="Borneman A.R."/>
        </authorList>
    </citation>
    <scope>NUCLEOTIDE SEQUENCE [LARGE SCALE GENOMIC DNA]</scope>
    <source>
        <strain evidence="3">cv. Chardonnay</strain>
        <tissue evidence="2">Leaf</tissue>
    </source>
</reference>
<protein>
    <submittedName>
        <fullName evidence="2">Uncharacterized protein</fullName>
    </submittedName>
</protein>
<organism evidence="2 3">
    <name type="scientific">Vitis vinifera</name>
    <name type="common">Grape</name>
    <dbReference type="NCBI Taxonomy" id="29760"/>
    <lineage>
        <taxon>Eukaryota</taxon>
        <taxon>Viridiplantae</taxon>
        <taxon>Streptophyta</taxon>
        <taxon>Embryophyta</taxon>
        <taxon>Tracheophyta</taxon>
        <taxon>Spermatophyta</taxon>
        <taxon>Magnoliopsida</taxon>
        <taxon>eudicotyledons</taxon>
        <taxon>Gunneridae</taxon>
        <taxon>Pentapetalae</taxon>
        <taxon>rosids</taxon>
        <taxon>Vitales</taxon>
        <taxon>Vitaceae</taxon>
        <taxon>Viteae</taxon>
        <taxon>Vitis</taxon>
    </lineage>
</organism>
<accession>A0A438C0S3</accession>
<evidence type="ECO:0000313" key="2">
    <source>
        <dbReference type="EMBL" id="RVW16536.1"/>
    </source>
</evidence>
<dbReference type="PANTHER" id="PTHR45181">
    <property type="entry name" value="HEAT SHOCK PROTEIN DNAJ WITH TETRATRICOPEPTIDE REPEAT-CONTAINING PROTEIN"/>
    <property type="match status" value="1"/>
</dbReference>
<proteinExistence type="predicted"/>
<dbReference type="Proteomes" id="UP000288805">
    <property type="component" value="Unassembled WGS sequence"/>
</dbReference>
<name>A0A438C0S3_VITVI</name>
<sequence>MSEKKFTFSALSSAHYVNLGSSSVQFFPLSSTPSSVGIVEDKKGNISISQNKWENRSEQDEEQVKQRSTTVSAGTSGSMRKVATQGVDSVPPSEISGCCLKPLVLCYSNRAQQTRISLGKIRQAIADCMMAAVLDPNFLKVQMRAGKLMIEASDNLLKAQQKVAECMKQSAELLKQRTTDAAVTALEKIAEGLSISSYSEKLLEMKAEALFMLRKYEEVIQLCEQTLGFAEKNFALAGNDEQLENTNGFKCKRRSFVRLWRSRLISKSYFHMGRLEVARFT</sequence>
<dbReference type="InterPro" id="IPR011990">
    <property type="entry name" value="TPR-like_helical_dom_sf"/>
</dbReference>
<dbReference type="PANTHER" id="PTHR45181:SF8">
    <property type="entry name" value="HEAT SHOCK PROTEIN DNAJ WITH TETRATRICOPEPTIDE REPEAT-CONTAINING PROTEIN"/>
    <property type="match status" value="1"/>
</dbReference>